<gene>
    <name evidence="1" type="ORF">R5R35_007957</name>
</gene>
<dbReference type="AlphaFoldDB" id="A0AAN9Z0J4"/>
<dbReference type="EMBL" id="JAZDUA010000596">
    <property type="protein sequence ID" value="KAK7790719.1"/>
    <property type="molecule type" value="Genomic_DNA"/>
</dbReference>
<comment type="caution">
    <text evidence="1">The sequence shown here is derived from an EMBL/GenBank/DDBJ whole genome shotgun (WGS) entry which is preliminary data.</text>
</comment>
<dbReference type="Proteomes" id="UP001378592">
    <property type="component" value="Unassembled WGS sequence"/>
</dbReference>
<accession>A0AAN9Z0J4</accession>
<evidence type="ECO:0000313" key="1">
    <source>
        <dbReference type="EMBL" id="KAK7790719.1"/>
    </source>
</evidence>
<reference evidence="1 2" key="1">
    <citation type="submission" date="2024-03" db="EMBL/GenBank/DDBJ databases">
        <title>The genome assembly and annotation of the cricket Gryllus longicercus Weissman &amp; Gray.</title>
        <authorList>
            <person name="Szrajer S."/>
            <person name="Gray D."/>
            <person name="Ylla G."/>
        </authorList>
    </citation>
    <scope>NUCLEOTIDE SEQUENCE [LARGE SCALE GENOMIC DNA]</scope>
    <source>
        <strain evidence="1">DAG 2021-001</strain>
        <tissue evidence="1">Whole body minus gut</tissue>
    </source>
</reference>
<keyword evidence="2" id="KW-1185">Reference proteome</keyword>
<evidence type="ECO:0000313" key="2">
    <source>
        <dbReference type="Proteomes" id="UP001378592"/>
    </source>
</evidence>
<name>A0AAN9Z0J4_9ORTH</name>
<protein>
    <submittedName>
        <fullName evidence="1">Uncharacterized protein</fullName>
    </submittedName>
</protein>
<organism evidence="1 2">
    <name type="scientific">Gryllus longicercus</name>
    <dbReference type="NCBI Taxonomy" id="2509291"/>
    <lineage>
        <taxon>Eukaryota</taxon>
        <taxon>Metazoa</taxon>
        <taxon>Ecdysozoa</taxon>
        <taxon>Arthropoda</taxon>
        <taxon>Hexapoda</taxon>
        <taxon>Insecta</taxon>
        <taxon>Pterygota</taxon>
        <taxon>Neoptera</taxon>
        <taxon>Polyneoptera</taxon>
        <taxon>Orthoptera</taxon>
        <taxon>Ensifera</taxon>
        <taxon>Gryllidea</taxon>
        <taxon>Grylloidea</taxon>
        <taxon>Gryllidae</taxon>
        <taxon>Gryllinae</taxon>
        <taxon>Gryllus</taxon>
    </lineage>
</organism>
<proteinExistence type="predicted"/>
<sequence length="69" mass="7667">MLTPDVSTREDGIVGSAPYRVKNCTSDRLANVLEVVYNIQLFRVSAAWVTESPRIHHTPEVFSCGTEDS</sequence>